<name>A0A8J5SSB7_ZIZPA</name>
<sequence>MHDGAETVGHVERAALLRAVQLADLVLVERKLRRAGAEVVWPGDGQDLGERDDDLADVTVGAERTLGAEEHVEASPGDRRSGPACAVCTGASAGGQRWSPRRTHLHARDEVHVPHVPRREEGKLNCSSTLNAMANSL</sequence>
<comment type="caution">
    <text evidence="1">The sequence shown here is derived from an EMBL/GenBank/DDBJ whole genome shotgun (WGS) entry which is preliminary data.</text>
</comment>
<dbReference type="Proteomes" id="UP000729402">
    <property type="component" value="Unassembled WGS sequence"/>
</dbReference>
<reference evidence="1" key="2">
    <citation type="submission" date="2021-02" db="EMBL/GenBank/DDBJ databases">
        <authorList>
            <person name="Kimball J.A."/>
            <person name="Haas M.W."/>
            <person name="Macchietto M."/>
            <person name="Kono T."/>
            <person name="Duquette J."/>
            <person name="Shao M."/>
        </authorList>
    </citation>
    <scope>NUCLEOTIDE SEQUENCE</scope>
    <source>
        <tissue evidence="1">Fresh leaf tissue</tissue>
    </source>
</reference>
<gene>
    <name evidence="1" type="ORF">GUJ93_ZPchr0007g3250</name>
</gene>
<dbReference type="AlphaFoldDB" id="A0A8J5SSB7"/>
<proteinExistence type="predicted"/>
<evidence type="ECO:0000313" key="1">
    <source>
        <dbReference type="EMBL" id="KAG8079385.1"/>
    </source>
</evidence>
<accession>A0A8J5SSB7</accession>
<dbReference type="EMBL" id="JAAALK010000282">
    <property type="protein sequence ID" value="KAG8079385.1"/>
    <property type="molecule type" value="Genomic_DNA"/>
</dbReference>
<protein>
    <submittedName>
        <fullName evidence="1">Uncharacterized protein</fullName>
    </submittedName>
</protein>
<keyword evidence="2" id="KW-1185">Reference proteome</keyword>
<evidence type="ECO:0000313" key="2">
    <source>
        <dbReference type="Proteomes" id="UP000729402"/>
    </source>
</evidence>
<reference evidence="1" key="1">
    <citation type="journal article" date="2021" name="bioRxiv">
        <title>Whole Genome Assembly and Annotation of Northern Wild Rice, Zizania palustris L., Supports a Whole Genome Duplication in the Zizania Genus.</title>
        <authorList>
            <person name="Haas M."/>
            <person name="Kono T."/>
            <person name="Macchietto M."/>
            <person name="Millas R."/>
            <person name="McGilp L."/>
            <person name="Shao M."/>
            <person name="Duquette J."/>
            <person name="Hirsch C.N."/>
            <person name="Kimball J."/>
        </authorList>
    </citation>
    <scope>NUCLEOTIDE SEQUENCE</scope>
    <source>
        <tissue evidence="1">Fresh leaf tissue</tissue>
    </source>
</reference>
<organism evidence="1 2">
    <name type="scientific">Zizania palustris</name>
    <name type="common">Northern wild rice</name>
    <dbReference type="NCBI Taxonomy" id="103762"/>
    <lineage>
        <taxon>Eukaryota</taxon>
        <taxon>Viridiplantae</taxon>
        <taxon>Streptophyta</taxon>
        <taxon>Embryophyta</taxon>
        <taxon>Tracheophyta</taxon>
        <taxon>Spermatophyta</taxon>
        <taxon>Magnoliopsida</taxon>
        <taxon>Liliopsida</taxon>
        <taxon>Poales</taxon>
        <taxon>Poaceae</taxon>
        <taxon>BOP clade</taxon>
        <taxon>Oryzoideae</taxon>
        <taxon>Oryzeae</taxon>
        <taxon>Zizaniinae</taxon>
        <taxon>Zizania</taxon>
    </lineage>
</organism>